<evidence type="ECO:0000259" key="1">
    <source>
        <dbReference type="PROSITE" id="PS51459"/>
    </source>
</evidence>
<reference evidence="2" key="1">
    <citation type="submission" date="2022-07" db="EMBL/GenBank/DDBJ databases">
        <title>Isolation, identification, and degradation of a PFOSA degrading strain from sewage treatment plant.</title>
        <authorList>
            <person name="Zhang L."/>
            <person name="Huo Y."/>
        </authorList>
    </citation>
    <scope>NUCLEOTIDE SEQUENCE</scope>
    <source>
        <strain evidence="2">C1</strain>
    </source>
</reference>
<accession>A0ABY5IUT8</accession>
<proteinExistence type="predicted"/>
<dbReference type="EMBL" id="CP101751">
    <property type="protein sequence ID" value="UUC46583.1"/>
    <property type="molecule type" value="Genomic_DNA"/>
</dbReference>
<dbReference type="PROSITE" id="PS51459">
    <property type="entry name" value="FIDO"/>
    <property type="match status" value="1"/>
</dbReference>
<dbReference type="InterPro" id="IPR003812">
    <property type="entry name" value="Fido"/>
</dbReference>
<keyword evidence="3" id="KW-1185">Reference proteome</keyword>
<dbReference type="PANTHER" id="PTHR13504:SF38">
    <property type="entry name" value="FIDO DOMAIN-CONTAINING PROTEIN"/>
    <property type="match status" value="1"/>
</dbReference>
<protein>
    <submittedName>
        <fullName evidence="2">Fic family protein</fullName>
    </submittedName>
</protein>
<evidence type="ECO:0000313" key="3">
    <source>
        <dbReference type="Proteomes" id="UP001059844"/>
    </source>
</evidence>
<dbReference type="SUPFAM" id="SSF140931">
    <property type="entry name" value="Fic-like"/>
    <property type="match status" value="1"/>
</dbReference>
<dbReference type="RefSeq" id="WP_256552246.1">
    <property type="nucleotide sequence ID" value="NZ_CP101751.1"/>
</dbReference>
<sequence length="518" mass="59097">MATPKERFIEALTFLKDIQDKGIVGIHTDTIPNTKYRQLLLKKGFIKEVTKGWYIATDPNEREGETTSWYSSYWDFIVQFLNRKYGNDWSLSADQSLLIHAGNWTIPQQLIIRTPQGNNKPTPLPHNTSLFNQKAEIPPVEHIEIQKGVRIYNLQSALIYSSATLYNHNAIDTRTALSLIRDASELLPILLAKGHTTLAGRLAGAFRNIEREKIANQIIETFKDADYDIREEDPFDSKLAIQLPSRERSPYANRIRLMWQEMREVVIADFPVSPGHITDYESYLNDVDHIFVTDAYHSLSIERYKVTPELISKVSSGEWNIEENEADRRQRDAMAARGYFQAFNEVKKTIESILQGANPGTQADLDHSKWYRQLFDPSVVAGLLQATDLAGYRNHQVYIGNSKHVPLNVDAMRDTMPVLFELLEEETEASVRAVLGHFIFVFIHPYMDGNGRIGRFLMNVMLASGGYPWTVIPVENREEYMQALENASVNRNITPFVRFLSYLVEEGLKGKAVAGLPD</sequence>
<dbReference type="Gene3D" id="1.10.3290.10">
    <property type="entry name" value="Fido-like domain"/>
    <property type="match status" value="1"/>
</dbReference>
<name>A0ABY5IUT8_9FLAO</name>
<dbReference type="PANTHER" id="PTHR13504">
    <property type="entry name" value="FIDO DOMAIN-CONTAINING PROTEIN DDB_G0283145"/>
    <property type="match status" value="1"/>
</dbReference>
<dbReference type="Pfam" id="PF02661">
    <property type="entry name" value="Fic"/>
    <property type="match status" value="1"/>
</dbReference>
<feature type="domain" description="Fido" evidence="1">
    <location>
        <begin position="375"/>
        <end position="502"/>
    </location>
</feature>
<organism evidence="2 3">
    <name type="scientific">Flavobacterium cerinum</name>
    <dbReference type="NCBI Taxonomy" id="2502784"/>
    <lineage>
        <taxon>Bacteria</taxon>
        <taxon>Pseudomonadati</taxon>
        <taxon>Bacteroidota</taxon>
        <taxon>Flavobacteriia</taxon>
        <taxon>Flavobacteriales</taxon>
        <taxon>Flavobacteriaceae</taxon>
        <taxon>Flavobacterium</taxon>
    </lineage>
</organism>
<dbReference type="Proteomes" id="UP001059844">
    <property type="component" value="Chromosome"/>
</dbReference>
<evidence type="ECO:0000313" key="2">
    <source>
        <dbReference type="EMBL" id="UUC46583.1"/>
    </source>
</evidence>
<dbReference type="InterPro" id="IPR040198">
    <property type="entry name" value="Fido_containing"/>
</dbReference>
<gene>
    <name evidence="2" type="ORF">NOX80_05130</name>
</gene>
<dbReference type="InterPro" id="IPR036597">
    <property type="entry name" value="Fido-like_dom_sf"/>
</dbReference>